<dbReference type="RefSeq" id="WP_202858981.1">
    <property type="nucleotide sequence ID" value="NZ_JAEUGD010000066.1"/>
</dbReference>
<evidence type="ECO:0000256" key="1">
    <source>
        <dbReference type="SAM" id="Phobius"/>
    </source>
</evidence>
<feature type="transmembrane region" description="Helical" evidence="1">
    <location>
        <begin position="12"/>
        <end position="29"/>
    </location>
</feature>
<keyword evidence="3" id="KW-1185">Reference proteome</keyword>
<evidence type="ECO:0000313" key="3">
    <source>
        <dbReference type="Proteomes" id="UP000614216"/>
    </source>
</evidence>
<name>A0A937G3S4_9BACT</name>
<reference evidence="2" key="1">
    <citation type="submission" date="2021-01" db="EMBL/GenBank/DDBJ databases">
        <title>Fulvivirga kasyanovii gen. nov., sp nov., a novel member of the phylum Bacteroidetes isolated from seawater in a mussel farm.</title>
        <authorList>
            <person name="Zhao L.-H."/>
            <person name="Wang Z.-J."/>
        </authorList>
    </citation>
    <scope>NUCLEOTIDE SEQUENCE</scope>
    <source>
        <strain evidence="2">29W222</strain>
    </source>
</reference>
<keyword evidence="1" id="KW-0812">Transmembrane</keyword>
<feature type="transmembrane region" description="Helical" evidence="1">
    <location>
        <begin position="41"/>
        <end position="62"/>
    </location>
</feature>
<dbReference type="Proteomes" id="UP000614216">
    <property type="component" value="Unassembled WGS sequence"/>
</dbReference>
<organism evidence="2 3">
    <name type="scientific">Fulvivirga marina</name>
    <dbReference type="NCBI Taxonomy" id="2494733"/>
    <lineage>
        <taxon>Bacteria</taxon>
        <taxon>Pseudomonadati</taxon>
        <taxon>Bacteroidota</taxon>
        <taxon>Cytophagia</taxon>
        <taxon>Cytophagales</taxon>
        <taxon>Fulvivirgaceae</taxon>
        <taxon>Fulvivirga</taxon>
    </lineage>
</organism>
<comment type="caution">
    <text evidence="2">The sequence shown here is derived from an EMBL/GenBank/DDBJ whole genome shotgun (WGS) entry which is preliminary data.</text>
</comment>
<sequence>MKNFLILIGKSLLIMILSVAFLAIATRIFPPPQNHPNGTGMVVGVLMIIGLTSLLYIVISAIWRSKESFFFKIILITNLLIALFSMFSVSQ</sequence>
<evidence type="ECO:0000313" key="2">
    <source>
        <dbReference type="EMBL" id="MBL6449460.1"/>
    </source>
</evidence>
<dbReference type="EMBL" id="JAEUGD010000066">
    <property type="protein sequence ID" value="MBL6449460.1"/>
    <property type="molecule type" value="Genomic_DNA"/>
</dbReference>
<proteinExistence type="predicted"/>
<keyword evidence="1" id="KW-0472">Membrane</keyword>
<feature type="transmembrane region" description="Helical" evidence="1">
    <location>
        <begin position="69"/>
        <end position="89"/>
    </location>
</feature>
<protein>
    <submittedName>
        <fullName evidence="2">Uncharacterized protein</fullName>
    </submittedName>
</protein>
<accession>A0A937G3S4</accession>
<gene>
    <name evidence="2" type="ORF">JMN32_24320</name>
</gene>
<dbReference type="AlphaFoldDB" id="A0A937G3S4"/>
<keyword evidence="1" id="KW-1133">Transmembrane helix</keyword>